<feature type="non-terminal residue" evidence="3">
    <location>
        <position position="1"/>
    </location>
</feature>
<dbReference type="PANTHER" id="PTHR10788:SF94">
    <property type="entry name" value="ALPHA,ALPHA-TREHALOSE-PHOSPHATE SYNTHASE [UDP-FORMING] 5"/>
    <property type="match status" value="1"/>
</dbReference>
<proteinExistence type="inferred from homology"/>
<dbReference type="Gene3D" id="3.30.70.1020">
    <property type="entry name" value="Trehalose-6-phosphate phosphatase related protein, domain 2"/>
    <property type="match status" value="1"/>
</dbReference>
<comment type="similarity">
    <text evidence="1">In the N-terminal section; belongs to the glycosyltransferase 20 family.</text>
</comment>
<evidence type="ECO:0000313" key="4">
    <source>
        <dbReference type="Proteomes" id="UP000485058"/>
    </source>
</evidence>
<sequence length="163" mass="17753">PSDSTAVPGGWEAAVSHADFSWKKIALPILQQYQCSSLCGEPEHGLLLPWPEQESTDGSSIEAKESALVWYYKDADPDFGSWQAKELLDHLEGVLSNKPVEIVGSNQAVEIKPQGVSKGQAVYACTVGQKPSRAPFYLNDPAEVRHLLARLVGIHLPNSPIYS</sequence>
<dbReference type="GO" id="GO:0005992">
    <property type="term" value="P:trehalose biosynthetic process"/>
    <property type="evidence" value="ECO:0007669"/>
    <property type="project" value="InterPro"/>
</dbReference>
<dbReference type="InterPro" id="IPR023214">
    <property type="entry name" value="HAD_sf"/>
</dbReference>
<name>A0A699YMR0_HAELA</name>
<dbReference type="Pfam" id="PF02358">
    <property type="entry name" value="Trehalose_PPase"/>
    <property type="match status" value="1"/>
</dbReference>
<protein>
    <submittedName>
        <fullName evidence="3">Glyco_transf_20 domain-containing protein</fullName>
    </submittedName>
</protein>
<reference evidence="3 4" key="1">
    <citation type="submission" date="2020-02" db="EMBL/GenBank/DDBJ databases">
        <title>Draft genome sequence of Haematococcus lacustris strain NIES-144.</title>
        <authorList>
            <person name="Morimoto D."/>
            <person name="Nakagawa S."/>
            <person name="Yoshida T."/>
            <person name="Sawayama S."/>
        </authorList>
    </citation>
    <scope>NUCLEOTIDE SEQUENCE [LARGE SCALE GENOMIC DNA]</scope>
    <source>
        <strain evidence="3 4">NIES-144</strain>
    </source>
</reference>
<dbReference type="Gene3D" id="3.40.50.1000">
    <property type="entry name" value="HAD superfamily/HAD-like"/>
    <property type="match status" value="1"/>
</dbReference>
<evidence type="ECO:0000313" key="3">
    <source>
        <dbReference type="EMBL" id="GFH10595.1"/>
    </source>
</evidence>
<comment type="caution">
    <text evidence="3">The sequence shown here is derived from an EMBL/GenBank/DDBJ whole genome shotgun (WGS) entry which is preliminary data.</text>
</comment>
<dbReference type="EMBL" id="BLLF01000329">
    <property type="protein sequence ID" value="GFH10595.1"/>
    <property type="molecule type" value="Genomic_DNA"/>
</dbReference>
<dbReference type="GO" id="GO:0004805">
    <property type="term" value="F:trehalose-phosphatase activity"/>
    <property type="evidence" value="ECO:0007669"/>
    <property type="project" value="TreeGrafter"/>
</dbReference>
<keyword evidence="4" id="KW-1185">Reference proteome</keyword>
<gene>
    <name evidence="3" type="ORF">HaLaN_05936</name>
</gene>
<evidence type="ECO:0000256" key="2">
    <source>
        <dbReference type="ARBA" id="ARBA00006330"/>
    </source>
</evidence>
<dbReference type="AlphaFoldDB" id="A0A699YMR0"/>
<evidence type="ECO:0000256" key="1">
    <source>
        <dbReference type="ARBA" id="ARBA00005409"/>
    </source>
</evidence>
<dbReference type="InterPro" id="IPR001830">
    <property type="entry name" value="Glyco_trans_20"/>
</dbReference>
<comment type="similarity">
    <text evidence="2">In the C-terminal section; belongs to the trehalose phosphatase family.</text>
</comment>
<dbReference type="SUPFAM" id="SSF56784">
    <property type="entry name" value="HAD-like"/>
    <property type="match status" value="1"/>
</dbReference>
<organism evidence="3 4">
    <name type="scientific">Haematococcus lacustris</name>
    <name type="common">Green alga</name>
    <name type="synonym">Haematococcus pluvialis</name>
    <dbReference type="NCBI Taxonomy" id="44745"/>
    <lineage>
        <taxon>Eukaryota</taxon>
        <taxon>Viridiplantae</taxon>
        <taxon>Chlorophyta</taxon>
        <taxon>core chlorophytes</taxon>
        <taxon>Chlorophyceae</taxon>
        <taxon>CS clade</taxon>
        <taxon>Chlamydomonadales</taxon>
        <taxon>Haematococcaceae</taxon>
        <taxon>Haematococcus</taxon>
    </lineage>
</organism>
<accession>A0A699YMR0</accession>
<dbReference type="InterPro" id="IPR036412">
    <property type="entry name" value="HAD-like_sf"/>
</dbReference>
<dbReference type="PANTHER" id="PTHR10788">
    <property type="entry name" value="TREHALOSE-6-PHOSPHATE SYNTHASE"/>
    <property type="match status" value="1"/>
</dbReference>
<dbReference type="InterPro" id="IPR003337">
    <property type="entry name" value="Trehalose_PPase"/>
</dbReference>
<dbReference type="GO" id="GO:0005829">
    <property type="term" value="C:cytosol"/>
    <property type="evidence" value="ECO:0007669"/>
    <property type="project" value="TreeGrafter"/>
</dbReference>
<dbReference type="Proteomes" id="UP000485058">
    <property type="component" value="Unassembled WGS sequence"/>
</dbReference>
<dbReference type="FunFam" id="3.40.50.1000:FF:000052">
    <property type="entry name" value="Alpha,alpha-trehalose-phosphate synthase [UDP-forming] 6"/>
    <property type="match status" value="1"/>
</dbReference>